<gene>
    <name evidence="1" type="ORF">JCM15093_391</name>
</gene>
<organism evidence="1 2">
    <name type="scientific">Bacteroides graminisolvens DSM 19988 = JCM 15093</name>
    <dbReference type="NCBI Taxonomy" id="1121097"/>
    <lineage>
        <taxon>Bacteria</taxon>
        <taxon>Pseudomonadati</taxon>
        <taxon>Bacteroidota</taxon>
        <taxon>Bacteroidia</taxon>
        <taxon>Bacteroidales</taxon>
        <taxon>Bacteroidaceae</taxon>
        <taxon>Bacteroides</taxon>
    </lineage>
</organism>
<dbReference type="eggNOG" id="COG1629">
    <property type="taxonomic scope" value="Bacteria"/>
</dbReference>
<protein>
    <submittedName>
        <fullName evidence="1">TonB-dependent receptor</fullName>
    </submittedName>
</protein>
<accession>A0A069CYV6</accession>
<sequence>MRIYAQVQNAFTFTKYDGMDPEIGYGTEDNGWVSGIDLGYYPRPRTFLVGANIKF</sequence>
<keyword evidence="1" id="KW-0675">Receptor</keyword>
<dbReference type="Proteomes" id="UP000027601">
    <property type="component" value="Unassembled WGS sequence"/>
</dbReference>
<dbReference type="AlphaFoldDB" id="A0A069CYV6"/>
<name>A0A069CYV6_9BACE</name>
<dbReference type="EMBL" id="BAJS01000001">
    <property type="protein sequence ID" value="GAK35310.1"/>
    <property type="molecule type" value="Genomic_DNA"/>
</dbReference>
<evidence type="ECO:0000313" key="1">
    <source>
        <dbReference type="EMBL" id="GAK35310.1"/>
    </source>
</evidence>
<comment type="caution">
    <text evidence="1">The sequence shown here is derived from an EMBL/GenBank/DDBJ whole genome shotgun (WGS) entry which is preliminary data.</text>
</comment>
<keyword evidence="2" id="KW-1185">Reference proteome</keyword>
<reference evidence="1 2" key="1">
    <citation type="journal article" date="2015" name="Microbes Environ.">
        <title>Distribution and evolution of nitrogen fixation genes in the phylum bacteroidetes.</title>
        <authorList>
            <person name="Inoue J."/>
            <person name="Oshima K."/>
            <person name="Suda W."/>
            <person name="Sakamoto M."/>
            <person name="Iino T."/>
            <person name="Noda S."/>
            <person name="Hongoh Y."/>
            <person name="Hattori M."/>
            <person name="Ohkuma M."/>
        </authorList>
    </citation>
    <scope>NUCLEOTIDE SEQUENCE [LARGE SCALE GENOMIC DNA]</scope>
    <source>
        <strain evidence="1 2">JCM 15093</strain>
    </source>
</reference>
<evidence type="ECO:0000313" key="2">
    <source>
        <dbReference type="Proteomes" id="UP000027601"/>
    </source>
</evidence>
<proteinExistence type="predicted"/>